<dbReference type="AlphaFoldDB" id="A0A8T1VPQ4"/>
<accession>A0A8T1VPQ4</accession>
<dbReference type="Proteomes" id="UP000693981">
    <property type="component" value="Unassembled WGS sequence"/>
</dbReference>
<evidence type="ECO:0000256" key="3">
    <source>
        <dbReference type="ARBA" id="ARBA00022525"/>
    </source>
</evidence>
<dbReference type="OrthoDB" id="10541122at2759"/>
<sequence length="159" mass="17398">MRTSCFLFAAAASYLTIFGYAAGVSALGHTALSNTASVKSGDVVRFLRTRKTIEDDDSEDDYEGEERGLHDLVRSISYNKLDDVAEALGAAPGASKFLKQDITKLFKTIAAKKWTPESMADELGIAAKIASKSAALKFDPDYLLWVQYTKFWNARTAKA</sequence>
<comment type="domain">
    <text evidence="5">The RxLR-dEER motif acts to carry the protein into the host cell cytoplasm through binding to cell surface phosphatidylinositol-3-phosphate.</text>
</comment>
<protein>
    <recommendedName>
        <fullName evidence="5">RxLR effector protein</fullName>
    </recommendedName>
</protein>
<comment type="caution">
    <text evidence="6">The sequence shown here is derived from an EMBL/GenBank/DDBJ whole genome shotgun (WGS) entry which is preliminary data.</text>
</comment>
<keyword evidence="4" id="KW-0732">Signal</keyword>
<keyword evidence="7" id="KW-1185">Reference proteome</keyword>
<evidence type="ECO:0000313" key="6">
    <source>
        <dbReference type="EMBL" id="KAG7383335.1"/>
    </source>
</evidence>
<organism evidence="6 7">
    <name type="scientific">Phytophthora boehmeriae</name>
    <dbReference type="NCBI Taxonomy" id="109152"/>
    <lineage>
        <taxon>Eukaryota</taxon>
        <taxon>Sar</taxon>
        <taxon>Stramenopiles</taxon>
        <taxon>Oomycota</taxon>
        <taxon>Peronosporomycetes</taxon>
        <taxon>Peronosporales</taxon>
        <taxon>Peronosporaceae</taxon>
        <taxon>Phytophthora</taxon>
    </lineage>
</organism>
<evidence type="ECO:0000256" key="5">
    <source>
        <dbReference type="RuleBase" id="RU367124"/>
    </source>
</evidence>
<evidence type="ECO:0000256" key="1">
    <source>
        <dbReference type="ARBA" id="ARBA00004613"/>
    </source>
</evidence>
<dbReference type="InterPro" id="IPR031825">
    <property type="entry name" value="RXLR"/>
</dbReference>
<evidence type="ECO:0000256" key="4">
    <source>
        <dbReference type="ARBA" id="ARBA00022729"/>
    </source>
</evidence>
<keyword evidence="3 5" id="KW-0964">Secreted</keyword>
<evidence type="ECO:0000313" key="7">
    <source>
        <dbReference type="Proteomes" id="UP000693981"/>
    </source>
</evidence>
<gene>
    <name evidence="6" type="ORF">PHYBOEH_009955</name>
</gene>
<comment type="subcellular location">
    <subcellularLocation>
        <location evidence="1 5">Secreted</location>
    </subcellularLocation>
</comment>
<dbReference type="EMBL" id="JAGDFL010000658">
    <property type="protein sequence ID" value="KAG7383335.1"/>
    <property type="molecule type" value="Genomic_DNA"/>
</dbReference>
<comment type="function">
    <text evidence="5">Effector that suppresses plant defense responses during pathogen infection.</text>
</comment>
<reference evidence="6" key="1">
    <citation type="submission" date="2021-02" db="EMBL/GenBank/DDBJ databases">
        <authorList>
            <person name="Palmer J.M."/>
        </authorList>
    </citation>
    <scope>NUCLEOTIDE SEQUENCE</scope>
    <source>
        <strain evidence="6">SCRP23</strain>
    </source>
</reference>
<proteinExistence type="inferred from homology"/>
<name>A0A8T1VPQ4_9STRA</name>
<comment type="similarity">
    <text evidence="2 5">Belongs to the RxLR effector family.</text>
</comment>
<evidence type="ECO:0000256" key="2">
    <source>
        <dbReference type="ARBA" id="ARBA00010400"/>
    </source>
</evidence>
<dbReference type="Pfam" id="PF16810">
    <property type="entry name" value="RXLR"/>
    <property type="match status" value="1"/>
</dbReference>